<dbReference type="InterPro" id="IPR001647">
    <property type="entry name" value="HTH_TetR"/>
</dbReference>
<evidence type="ECO:0000256" key="4">
    <source>
        <dbReference type="PROSITE-ProRule" id="PRU00335"/>
    </source>
</evidence>
<dbReference type="GO" id="GO:0003700">
    <property type="term" value="F:DNA-binding transcription factor activity"/>
    <property type="evidence" value="ECO:0007669"/>
    <property type="project" value="InterPro"/>
</dbReference>
<dbReference type="SUPFAM" id="SSF46689">
    <property type="entry name" value="Homeodomain-like"/>
    <property type="match status" value="1"/>
</dbReference>
<feature type="DNA-binding region" description="H-T-H motif" evidence="4">
    <location>
        <begin position="101"/>
        <end position="120"/>
    </location>
</feature>
<dbReference type="SMART" id="SM00345">
    <property type="entry name" value="HTH_GNTR"/>
    <property type="match status" value="1"/>
</dbReference>
<dbReference type="Gene3D" id="1.10.357.10">
    <property type="entry name" value="Tetracycline Repressor, domain 2"/>
    <property type="match status" value="1"/>
</dbReference>
<keyword evidence="8" id="KW-1185">Reference proteome</keyword>
<feature type="domain" description="HTH tetR-type" evidence="6">
    <location>
        <begin position="78"/>
        <end position="138"/>
    </location>
</feature>
<dbReference type="PROSITE" id="PS50977">
    <property type="entry name" value="HTH_TETR_2"/>
    <property type="match status" value="1"/>
</dbReference>
<keyword evidence="2 4" id="KW-0238">DNA-binding</keyword>
<dbReference type="Pfam" id="PF02909">
    <property type="entry name" value="TetR_C_1"/>
    <property type="match status" value="1"/>
</dbReference>
<dbReference type="Proteomes" id="UP000526734">
    <property type="component" value="Unassembled WGS sequence"/>
</dbReference>
<reference evidence="7 8" key="1">
    <citation type="submission" date="2020-08" db="EMBL/GenBank/DDBJ databases">
        <title>Amycolatopsis sp. nov. DR6-1 isolated from Dendrobium heterocarpum.</title>
        <authorList>
            <person name="Tedsree N."/>
            <person name="Kuncharoen N."/>
            <person name="Likhitwitayawuid K."/>
            <person name="Tanasupawat S."/>
        </authorList>
    </citation>
    <scope>NUCLEOTIDE SEQUENCE [LARGE SCALE GENOMIC DNA]</scope>
    <source>
        <strain evidence="7 8">DR6-1</strain>
    </source>
</reference>
<dbReference type="Gene3D" id="1.10.10.10">
    <property type="entry name" value="Winged helix-like DNA-binding domain superfamily/Winged helix DNA-binding domain"/>
    <property type="match status" value="1"/>
</dbReference>
<evidence type="ECO:0000256" key="2">
    <source>
        <dbReference type="ARBA" id="ARBA00023125"/>
    </source>
</evidence>
<evidence type="ECO:0000313" key="8">
    <source>
        <dbReference type="Proteomes" id="UP000526734"/>
    </source>
</evidence>
<feature type="domain" description="HTH gntR-type" evidence="5">
    <location>
        <begin position="3"/>
        <end position="71"/>
    </location>
</feature>
<accession>A0A7W3VXZ3</accession>
<proteinExistence type="predicted"/>
<keyword evidence="1" id="KW-0805">Transcription regulation</keyword>
<evidence type="ECO:0000256" key="1">
    <source>
        <dbReference type="ARBA" id="ARBA00023015"/>
    </source>
</evidence>
<dbReference type="Gene3D" id="1.10.10.60">
    <property type="entry name" value="Homeodomain-like"/>
    <property type="match status" value="1"/>
</dbReference>
<dbReference type="SUPFAM" id="SSF46785">
    <property type="entry name" value="Winged helix' DNA-binding domain"/>
    <property type="match status" value="1"/>
</dbReference>
<dbReference type="InterPro" id="IPR036390">
    <property type="entry name" value="WH_DNA-bd_sf"/>
</dbReference>
<dbReference type="Pfam" id="PF00392">
    <property type="entry name" value="GntR"/>
    <property type="match status" value="1"/>
</dbReference>
<dbReference type="EMBL" id="JACGZW010000006">
    <property type="protein sequence ID" value="MBB1155298.1"/>
    <property type="molecule type" value="Genomic_DNA"/>
</dbReference>
<organism evidence="7 8">
    <name type="scientific">Amycolatopsis dendrobii</name>
    <dbReference type="NCBI Taxonomy" id="2760662"/>
    <lineage>
        <taxon>Bacteria</taxon>
        <taxon>Bacillati</taxon>
        <taxon>Actinomycetota</taxon>
        <taxon>Actinomycetes</taxon>
        <taxon>Pseudonocardiales</taxon>
        <taxon>Pseudonocardiaceae</taxon>
        <taxon>Amycolatopsis</taxon>
    </lineage>
</organism>
<dbReference type="InterPro" id="IPR004111">
    <property type="entry name" value="Repressor_TetR_C"/>
</dbReference>
<dbReference type="PROSITE" id="PS50949">
    <property type="entry name" value="HTH_GNTR"/>
    <property type="match status" value="1"/>
</dbReference>
<protein>
    <submittedName>
        <fullName evidence="7">TetR/AcrR family transcriptional regulator C-terminal domain-containing protein</fullName>
    </submittedName>
</protein>
<evidence type="ECO:0000259" key="6">
    <source>
        <dbReference type="PROSITE" id="PS50977"/>
    </source>
</evidence>
<dbReference type="InterPro" id="IPR036271">
    <property type="entry name" value="Tet_transcr_reg_TetR-rel_C_sf"/>
</dbReference>
<dbReference type="GO" id="GO:0000976">
    <property type="term" value="F:transcription cis-regulatory region binding"/>
    <property type="evidence" value="ECO:0007669"/>
    <property type="project" value="TreeGrafter"/>
</dbReference>
<keyword evidence="3" id="KW-0804">Transcription</keyword>
<dbReference type="GO" id="GO:0045892">
    <property type="term" value="P:negative regulation of DNA-templated transcription"/>
    <property type="evidence" value="ECO:0007669"/>
    <property type="project" value="InterPro"/>
</dbReference>
<evidence type="ECO:0000259" key="5">
    <source>
        <dbReference type="PROSITE" id="PS50949"/>
    </source>
</evidence>
<dbReference type="AlphaFoldDB" id="A0A7W3VXZ3"/>
<dbReference type="InterPro" id="IPR036388">
    <property type="entry name" value="WH-like_DNA-bd_sf"/>
</dbReference>
<name>A0A7W3VXZ3_9PSEU</name>
<evidence type="ECO:0000256" key="3">
    <source>
        <dbReference type="ARBA" id="ARBA00023163"/>
    </source>
</evidence>
<dbReference type="Pfam" id="PF00440">
    <property type="entry name" value="TetR_N"/>
    <property type="match status" value="1"/>
</dbReference>
<dbReference type="PANTHER" id="PTHR30055:SF151">
    <property type="entry name" value="TRANSCRIPTIONAL REGULATORY PROTEIN"/>
    <property type="match status" value="1"/>
</dbReference>
<comment type="caution">
    <text evidence="7">The sequence shown here is derived from an EMBL/GenBank/DDBJ whole genome shotgun (WGS) entry which is preliminary data.</text>
</comment>
<sequence>MDSAPYQRIVTEIRERITSGRLLAGDRAPSTRQITREWGVAMATATKVIAELRDQGLVDTKPGAGTVVRSVQRKREPELSRDRIVRVAIEIADADGLSAVSMRRIATELGAATMSLYRHVGDKDELIHLMADVVAGEAIRREPPVPWRACLEYTLRLLWTVCRRHSWVAEALSMTRPRPMPNLMRYSEWVLAALLRTRLPAEELLLVHLNLFGHVRSLALTWQSEAWARQDTGLANDEWLDGHEAEFRRIVETGRYPALDHLTTQQTQHTIDQTFDYGLCLLLDGLERRLNLP</sequence>
<dbReference type="SUPFAM" id="SSF48498">
    <property type="entry name" value="Tetracyclin repressor-like, C-terminal domain"/>
    <property type="match status" value="1"/>
</dbReference>
<dbReference type="CDD" id="cd07377">
    <property type="entry name" value="WHTH_GntR"/>
    <property type="match status" value="1"/>
</dbReference>
<dbReference type="InterPro" id="IPR000524">
    <property type="entry name" value="Tscrpt_reg_HTH_GntR"/>
</dbReference>
<dbReference type="RefSeq" id="WP_182892323.1">
    <property type="nucleotide sequence ID" value="NZ_JACGZW010000006.1"/>
</dbReference>
<dbReference type="InterPro" id="IPR009057">
    <property type="entry name" value="Homeodomain-like_sf"/>
</dbReference>
<gene>
    <name evidence="7" type="ORF">H4281_19315</name>
</gene>
<dbReference type="PANTHER" id="PTHR30055">
    <property type="entry name" value="HTH-TYPE TRANSCRIPTIONAL REGULATOR RUTR"/>
    <property type="match status" value="1"/>
</dbReference>
<dbReference type="InterPro" id="IPR050109">
    <property type="entry name" value="HTH-type_TetR-like_transc_reg"/>
</dbReference>
<evidence type="ECO:0000313" key="7">
    <source>
        <dbReference type="EMBL" id="MBB1155298.1"/>
    </source>
</evidence>